<evidence type="ECO:0000313" key="1">
    <source>
        <dbReference type="EMBL" id="CAG8610795.1"/>
    </source>
</evidence>
<organism evidence="1 2">
    <name type="scientific">Scutellospora calospora</name>
    <dbReference type="NCBI Taxonomy" id="85575"/>
    <lineage>
        <taxon>Eukaryota</taxon>
        <taxon>Fungi</taxon>
        <taxon>Fungi incertae sedis</taxon>
        <taxon>Mucoromycota</taxon>
        <taxon>Glomeromycotina</taxon>
        <taxon>Glomeromycetes</taxon>
        <taxon>Diversisporales</taxon>
        <taxon>Gigasporaceae</taxon>
        <taxon>Scutellospora</taxon>
    </lineage>
</organism>
<comment type="caution">
    <text evidence="1">The sequence shown here is derived from an EMBL/GenBank/DDBJ whole genome shotgun (WGS) entry which is preliminary data.</text>
</comment>
<name>A0ACA9MSB5_9GLOM</name>
<accession>A0ACA9MSB5</accession>
<proteinExistence type="predicted"/>
<dbReference type="EMBL" id="CAJVPM010015888">
    <property type="protein sequence ID" value="CAG8610795.1"/>
    <property type="molecule type" value="Genomic_DNA"/>
</dbReference>
<evidence type="ECO:0000313" key="2">
    <source>
        <dbReference type="Proteomes" id="UP000789860"/>
    </source>
</evidence>
<protein>
    <submittedName>
        <fullName evidence="1">11619_t:CDS:1</fullName>
    </submittedName>
</protein>
<reference evidence="1" key="1">
    <citation type="submission" date="2021-06" db="EMBL/GenBank/DDBJ databases">
        <authorList>
            <person name="Kallberg Y."/>
            <person name="Tangrot J."/>
            <person name="Rosling A."/>
        </authorList>
    </citation>
    <scope>NUCLEOTIDE SEQUENCE</scope>
    <source>
        <strain evidence="1">AU212A</strain>
    </source>
</reference>
<gene>
    <name evidence="1" type="ORF">SCALOS_LOCUS7284</name>
</gene>
<sequence length="267" mass="31459">MPKTHSPIYYIVLIGRTPGIYYSLEDCKEQVNNFPNSSYKKFFILESAYKYYENFQNKMKEKEDLINSENKIIIYTDGSCINNNKGIHAGIGIYYKDRTKKITEPLPGTIRTNNRAELFAVIRAIETCEDQEKILEIRTDSRYVVNACESWITKWKENNWKTIRGEDVKNRDLFEKFDKLMNNRKGKIFFTFVKAHNSIIENEIADRLARRGATINMWNEKKLSPYNSYMKNTLPKYKKENPSLEHKIAFKNVAAMWKDSSENPKNI</sequence>
<dbReference type="Proteomes" id="UP000789860">
    <property type="component" value="Unassembled WGS sequence"/>
</dbReference>
<keyword evidence="2" id="KW-1185">Reference proteome</keyword>